<protein>
    <submittedName>
        <fullName evidence="1">GxxExxY protein</fullName>
    </submittedName>
</protein>
<reference evidence="1 2" key="1">
    <citation type="submission" date="2017-05" db="EMBL/GenBank/DDBJ databases">
        <authorList>
            <person name="Varghese N."/>
            <person name="Submissions S."/>
        </authorList>
    </citation>
    <scope>NUCLEOTIDE SEQUENCE [LARGE SCALE GENOMIC DNA]</scope>
    <source>
        <strain evidence="1 2">DSM 21985</strain>
    </source>
</reference>
<evidence type="ECO:0000313" key="1">
    <source>
        <dbReference type="EMBL" id="SMO84555.1"/>
    </source>
</evidence>
<proteinExistence type="predicted"/>
<dbReference type="RefSeq" id="WP_142455266.1">
    <property type="nucleotide sequence ID" value="NZ_FXTP01000012.1"/>
</dbReference>
<name>A0A521EKX1_9BACT</name>
<sequence length="135" mass="15459">MASDTQPPDFKYKKLTGSIIGAAMNVHSELGNGFREIVYHRSMMHELILQRLSFQSEITMPLYYKNAKVGSRRVDLLVENKILVELKAVGEINAQHISQVLNYLKAYKLEVALLLNFGENSLTFKRIAQLKNYQN</sequence>
<dbReference type="Pfam" id="PF13366">
    <property type="entry name" value="PDDEXK_3"/>
    <property type="match status" value="1"/>
</dbReference>
<dbReference type="NCBIfam" id="TIGR04256">
    <property type="entry name" value="GxxExxY"/>
    <property type="match status" value="1"/>
</dbReference>
<evidence type="ECO:0000313" key="2">
    <source>
        <dbReference type="Proteomes" id="UP000317557"/>
    </source>
</evidence>
<keyword evidence="2" id="KW-1185">Reference proteome</keyword>
<dbReference type="EMBL" id="FXTP01000012">
    <property type="protein sequence ID" value="SMO84555.1"/>
    <property type="molecule type" value="Genomic_DNA"/>
</dbReference>
<dbReference type="InterPro" id="IPR026350">
    <property type="entry name" value="GxxExxY"/>
</dbReference>
<dbReference type="AlphaFoldDB" id="A0A521EKX1"/>
<gene>
    <name evidence="1" type="ORF">SAMN06265219_112119</name>
</gene>
<dbReference type="Proteomes" id="UP000317557">
    <property type="component" value="Unassembled WGS sequence"/>
</dbReference>
<organism evidence="1 2">
    <name type="scientific">Gracilimonas mengyeensis</name>
    <dbReference type="NCBI Taxonomy" id="1302730"/>
    <lineage>
        <taxon>Bacteria</taxon>
        <taxon>Pseudomonadati</taxon>
        <taxon>Balneolota</taxon>
        <taxon>Balneolia</taxon>
        <taxon>Balneolales</taxon>
        <taxon>Balneolaceae</taxon>
        <taxon>Gracilimonas</taxon>
    </lineage>
</organism>
<dbReference type="OrthoDB" id="9806869at2"/>
<accession>A0A521EKX1</accession>